<dbReference type="Pfam" id="PF13411">
    <property type="entry name" value="MerR_1"/>
    <property type="match status" value="1"/>
</dbReference>
<dbReference type="PRINTS" id="PR00040">
    <property type="entry name" value="HTHMERR"/>
</dbReference>
<accession>A0A2I2KLW1</accession>
<dbReference type="Gene3D" id="1.10.1660.10">
    <property type="match status" value="1"/>
</dbReference>
<keyword evidence="1" id="KW-0238">DNA-binding</keyword>
<keyword evidence="4" id="KW-1185">Reference proteome</keyword>
<name>A0A2I2KLW1_9ACTN</name>
<sequence>METMMIGQLAASTGLSVRTLRFYADAGVLPVHGRTASGYRMFGPDAVARARLVRTLRELGVGLDDIRRVLVAETSLDDVAAEHVRALDAQIRVLRLRRAVLRAFIGSTDPEELGRMSELTTMTAEERRRIVDGYLDAVFGDDPGPVGERLSMATPEMPDDPTPEQVAAWVEIAGLLRDPDFVASSRRMAERARAEGPEPDVAQFEVGKAIGRLAGPAARTGVDPASPQALDIVERLEALGPARPADGTQPDDRTRVEERLRAAERIDAFTDRRVGRYWTLVGIINGWAPDQAPADVIDAWEWYARALRAHA</sequence>
<dbReference type="InterPro" id="IPR000551">
    <property type="entry name" value="MerR-type_HTH_dom"/>
</dbReference>
<dbReference type="EMBL" id="FZMO01000057">
    <property type="protein sequence ID" value="SNQ46655.1"/>
    <property type="molecule type" value="Genomic_DNA"/>
</dbReference>
<reference evidence="3 4" key="1">
    <citation type="submission" date="2017-06" db="EMBL/GenBank/DDBJ databases">
        <authorList>
            <person name="Kim H.J."/>
            <person name="Triplett B.A."/>
        </authorList>
    </citation>
    <scope>NUCLEOTIDE SEQUENCE [LARGE SCALE GENOMIC DNA]</scope>
    <source>
        <strain evidence="3">FRACA_ARgP5</strain>
    </source>
</reference>
<evidence type="ECO:0000256" key="1">
    <source>
        <dbReference type="ARBA" id="ARBA00023125"/>
    </source>
</evidence>
<proteinExistence type="predicted"/>
<dbReference type="PANTHER" id="PTHR30204:SF93">
    <property type="entry name" value="HTH MERR-TYPE DOMAIN-CONTAINING PROTEIN"/>
    <property type="match status" value="1"/>
</dbReference>
<dbReference type="GO" id="GO:0003700">
    <property type="term" value="F:DNA-binding transcription factor activity"/>
    <property type="evidence" value="ECO:0007669"/>
    <property type="project" value="InterPro"/>
</dbReference>
<gene>
    <name evidence="3" type="ORF">FRACA_150027</name>
</gene>
<evidence type="ECO:0000313" key="3">
    <source>
        <dbReference type="EMBL" id="SNQ46655.1"/>
    </source>
</evidence>
<dbReference type="InterPro" id="IPR009061">
    <property type="entry name" value="DNA-bd_dom_put_sf"/>
</dbReference>
<dbReference type="AlphaFoldDB" id="A0A2I2KLW1"/>
<evidence type="ECO:0000313" key="4">
    <source>
        <dbReference type="Proteomes" id="UP000234331"/>
    </source>
</evidence>
<dbReference type="PANTHER" id="PTHR30204">
    <property type="entry name" value="REDOX-CYCLING DRUG-SENSING TRANSCRIPTIONAL ACTIVATOR SOXR"/>
    <property type="match status" value="1"/>
</dbReference>
<dbReference type="Proteomes" id="UP000234331">
    <property type="component" value="Unassembled WGS sequence"/>
</dbReference>
<dbReference type="CDD" id="cd00592">
    <property type="entry name" value="HTH_MerR-like"/>
    <property type="match status" value="1"/>
</dbReference>
<dbReference type="GO" id="GO:0003677">
    <property type="term" value="F:DNA binding"/>
    <property type="evidence" value="ECO:0007669"/>
    <property type="project" value="UniProtKB-KW"/>
</dbReference>
<feature type="domain" description="HTH merR-type" evidence="2">
    <location>
        <begin position="3"/>
        <end position="72"/>
    </location>
</feature>
<protein>
    <recommendedName>
        <fullName evidence="2">HTH merR-type domain-containing protein</fullName>
    </recommendedName>
</protein>
<dbReference type="PROSITE" id="PS50937">
    <property type="entry name" value="HTH_MERR_2"/>
    <property type="match status" value="1"/>
</dbReference>
<organism evidence="3 4">
    <name type="scientific">Frankia canadensis</name>
    <dbReference type="NCBI Taxonomy" id="1836972"/>
    <lineage>
        <taxon>Bacteria</taxon>
        <taxon>Bacillati</taxon>
        <taxon>Actinomycetota</taxon>
        <taxon>Actinomycetes</taxon>
        <taxon>Frankiales</taxon>
        <taxon>Frankiaceae</taxon>
        <taxon>Frankia</taxon>
    </lineage>
</organism>
<dbReference type="SUPFAM" id="SSF46955">
    <property type="entry name" value="Putative DNA-binding domain"/>
    <property type="match status" value="1"/>
</dbReference>
<dbReference type="SMART" id="SM00422">
    <property type="entry name" value="HTH_MERR"/>
    <property type="match status" value="1"/>
</dbReference>
<dbReference type="InterPro" id="IPR047057">
    <property type="entry name" value="MerR_fam"/>
</dbReference>
<evidence type="ECO:0000259" key="2">
    <source>
        <dbReference type="PROSITE" id="PS50937"/>
    </source>
</evidence>